<dbReference type="AlphaFoldDB" id="A0A521ARL0"/>
<dbReference type="GO" id="GO:0016787">
    <property type="term" value="F:hydrolase activity"/>
    <property type="evidence" value="ECO:0007669"/>
    <property type="project" value="UniProtKB-KW"/>
</dbReference>
<keyword evidence="8" id="KW-1185">Reference proteome</keyword>
<dbReference type="GO" id="GO:0000166">
    <property type="term" value="F:nucleotide binding"/>
    <property type="evidence" value="ECO:0007669"/>
    <property type="project" value="UniProtKB-KW"/>
</dbReference>
<evidence type="ECO:0000256" key="5">
    <source>
        <dbReference type="ARBA" id="ARBA00022801"/>
    </source>
</evidence>
<dbReference type="PANTHER" id="PTHR34139:SF1">
    <property type="entry name" value="RNASE MJ1380-RELATED"/>
    <property type="match status" value="1"/>
</dbReference>
<dbReference type="GO" id="GO:0110001">
    <property type="term" value="C:toxin-antitoxin complex"/>
    <property type="evidence" value="ECO:0007669"/>
    <property type="project" value="InterPro"/>
</dbReference>
<evidence type="ECO:0000256" key="2">
    <source>
        <dbReference type="ARBA" id="ARBA00022649"/>
    </source>
</evidence>
<evidence type="ECO:0000256" key="1">
    <source>
        <dbReference type="ARBA" id="ARBA00022553"/>
    </source>
</evidence>
<gene>
    <name evidence="7" type="ORF">SAMN06265350_101349</name>
</gene>
<evidence type="ECO:0000313" key="7">
    <source>
        <dbReference type="EMBL" id="SMO37452.1"/>
    </source>
</evidence>
<protein>
    <submittedName>
        <fullName evidence="7">Uncharacterized protein</fullName>
    </submittedName>
</protein>
<evidence type="ECO:0000256" key="3">
    <source>
        <dbReference type="ARBA" id="ARBA00022722"/>
    </source>
</evidence>
<proteinExistence type="inferred from homology"/>
<reference evidence="7 8" key="1">
    <citation type="submission" date="2017-05" db="EMBL/GenBank/DDBJ databases">
        <authorList>
            <person name="Varghese N."/>
            <person name="Submissions S."/>
        </authorList>
    </citation>
    <scope>NUCLEOTIDE SEQUENCE [LARGE SCALE GENOMIC DNA]</scope>
    <source>
        <strain evidence="7 8">DSM 21342</strain>
    </source>
</reference>
<keyword evidence="4" id="KW-0547">Nucleotide-binding</keyword>
<dbReference type="PANTHER" id="PTHR34139">
    <property type="entry name" value="UPF0331 PROTEIN MJ0127"/>
    <property type="match status" value="1"/>
</dbReference>
<dbReference type="Proteomes" id="UP000315971">
    <property type="component" value="Unassembled WGS sequence"/>
</dbReference>
<organism evidence="7 8">
    <name type="scientific">Solitalea koreensis</name>
    <dbReference type="NCBI Taxonomy" id="543615"/>
    <lineage>
        <taxon>Bacteria</taxon>
        <taxon>Pseudomonadati</taxon>
        <taxon>Bacteroidota</taxon>
        <taxon>Sphingobacteriia</taxon>
        <taxon>Sphingobacteriales</taxon>
        <taxon>Sphingobacteriaceae</taxon>
        <taxon>Solitalea</taxon>
    </lineage>
</organism>
<dbReference type="RefSeq" id="WP_142600925.1">
    <property type="nucleotide sequence ID" value="NZ_FXSZ01000001.1"/>
</dbReference>
<accession>A0A521ARL0</accession>
<dbReference type="Pfam" id="PF01934">
    <property type="entry name" value="HepT-like"/>
    <property type="match status" value="1"/>
</dbReference>
<dbReference type="InterPro" id="IPR008201">
    <property type="entry name" value="HepT-like"/>
</dbReference>
<keyword evidence="5" id="KW-0378">Hydrolase</keyword>
<dbReference type="EMBL" id="FXSZ01000001">
    <property type="protein sequence ID" value="SMO37452.1"/>
    <property type="molecule type" value="Genomic_DNA"/>
</dbReference>
<comment type="similarity">
    <text evidence="6">Belongs to the HepT RNase toxin family.</text>
</comment>
<dbReference type="Gene3D" id="1.20.120.580">
    <property type="entry name" value="bsu32300-like"/>
    <property type="match status" value="1"/>
</dbReference>
<name>A0A521ARL0_9SPHI</name>
<keyword evidence="2" id="KW-1277">Toxin-antitoxin system</keyword>
<evidence type="ECO:0000256" key="6">
    <source>
        <dbReference type="ARBA" id="ARBA00024207"/>
    </source>
</evidence>
<evidence type="ECO:0000313" key="8">
    <source>
        <dbReference type="Proteomes" id="UP000315971"/>
    </source>
</evidence>
<dbReference type="GO" id="GO:0004540">
    <property type="term" value="F:RNA nuclease activity"/>
    <property type="evidence" value="ECO:0007669"/>
    <property type="project" value="InterPro"/>
</dbReference>
<dbReference type="OrthoDB" id="955324at2"/>
<dbReference type="InterPro" id="IPR051813">
    <property type="entry name" value="HepT_RNase_toxin"/>
</dbReference>
<keyword evidence="3" id="KW-0540">Nuclease</keyword>
<dbReference type="InterPro" id="IPR037038">
    <property type="entry name" value="HepT-like_sf"/>
</dbReference>
<sequence length="90" mass="10650">MDDKQTVVQKITSHRNKIKSFGVNQLGDIGFFLKIQLMVRSVNIEWKKMAGTRDRLIHNYFGVDYDIVWDFIVNKLPDLQYYIDEIIKAN</sequence>
<evidence type="ECO:0000256" key="4">
    <source>
        <dbReference type="ARBA" id="ARBA00022741"/>
    </source>
</evidence>
<keyword evidence="1" id="KW-0597">Phosphoprotein</keyword>